<evidence type="ECO:0000313" key="3">
    <source>
        <dbReference type="EMBL" id="KAK0719535.1"/>
    </source>
</evidence>
<organism evidence="3 4">
    <name type="scientific">Lasiosphaeris hirsuta</name>
    <dbReference type="NCBI Taxonomy" id="260670"/>
    <lineage>
        <taxon>Eukaryota</taxon>
        <taxon>Fungi</taxon>
        <taxon>Dikarya</taxon>
        <taxon>Ascomycota</taxon>
        <taxon>Pezizomycotina</taxon>
        <taxon>Sordariomycetes</taxon>
        <taxon>Sordariomycetidae</taxon>
        <taxon>Sordariales</taxon>
        <taxon>Lasiosphaeriaceae</taxon>
        <taxon>Lasiosphaeris</taxon>
    </lineage>
</organism>
<gene>
    <name evidence="3" type="ORF">B0H67DRAFT_642881</name>
</gene>
<evidence type="ECO:0000313" key="4">
    <source>
        <dbReference type="Proteomes" id="UP001172102"/>
    </source>
</evidence>
<evidence type="ECO:0000259" key="1">
    <source>
        <dbReference type="Pfam" id="PF17171"/>
    </source>
</evidence>
<feature type="domain" description="Thioredoxin-like fold" evidence="2">
    <location>
        <begin position="63"/>
        <end position="155"/>
    </location>
</feature>
<dbReference type="Pfam" id="PF17171">
    <property type="entry name" value="GST_C_6"/>
    <property type="match status" value="1"/>
</dbReference>
<dbReference type="GO" id="GO:0007005">
    <property type="term" value="P:mitochondrion organization"/>
    <property type="evidence" value="ECO:0007669"/>
    <property type="project" value="TreeGrafter"/>
</dbReference>
<comment type="caution">
    <text evidence="3">The sequence shown here is derived from an EMBL/GenBank/DDBJ whole genome shotgun (WGS) entry which is preliminary data.</text>
</comment>
<dbReference type="PANTHER" id="PTHR12289">
    <property type="entry name" value="METAXIN RELATED"/>
    <property type="match status" value="1"/>
</dbReference>
<dbReference type="Proteomes" id="UP001172102">
    <property type="component" value="Unassembled WGS sequence"/>
</dbReference>
<dbReference type="InterPro" id="IPR033468">
    <property type="entry name" value="Metaxin_GST"/>
</dbReference>
<reference evidence="3" key="1">
    <citation type="submission" date="2023-06" db="EMBL/GenBank/DDBJ databases">
        <title>Genome-scale phylogeny and comparative genomics of the fungal order Sordariales.</title>
        <authorList>
            <consortium name="Lawrence Berkeley National Laboratory"/>
            <person name="Hensen N."/>
            <person name="Bonometti L."/>
            <person name="Westerberg I."/>
            <person name="Brannstrom I.O."/>
            <person name="Guillou S."/>
            <person name="Cros-Aarteil S."/>
            <person name="Calhoun S."/>
            <person name="Haridas S."/>
            <person name="Kuo A."/>
            <person name="Mondo S."/>
            <person name="Pangilinan J."/>
            <person name="Riley R."/>
            <person name="Labutti K."/>
            <person name="Andreopoulos B."/>
            <person name="Lipzen A."/>
            <person name="Chen C."/>
            <person name="Yanf M."/>
            <person name="Daum C."/>
            <person name="Ng V."/>
            <person name="Clum A."/>
            <person name="Steindorff A."/>
            <person name="Ohm R."/>
            <person name="Martin F."/>
            <person name="Silar P."/>
            <person name="Natvig D."/>
            <person name="Lalanne C."/>
            <person name="Gautier V."/>
            <person name="Ament-Velasquez S.L."/>
            <person name="Kruys A."/>
            <person name="Hutchinson M.I."/>
            <person name="Powell A.J."/>
            <person name="Barry K."/>
            <person name="Miller A.N."/>
            <person name="Grigoriev I.V."/>
            <person name="Debuchy R."/>
            <person name="Gladieux P."/>
            <person name="Thoren M.H."/>
            <person name="Johannesson H."/>
        </authorList>
    </citation>
    <scope>NUCLEOTIDE SEQUENCE</scope>
    <source>
        <strain evidence="3">SMH4607-1</strain>
    </source>
</reference>
<dbReference type="AlphaFoldDB" id="A0AA40APE2"/>
<accession>A0AA40APE2</accession>
<name>A0AA40APE2_9PEZI</name>
<dbReference type="PANTHER" id="PTHR12289:SF44">
    <property type="entry name" value="OUTER MEMBRANE PROTEIN (SAM35), PUTATIVE (AFU_ORTHOLOGUE AFUA_1G13180)-RELATED"/>
    <property type="match status" value="1"/>
</dbReference>
<keyword evidence="4" id="KW-1185">Reference proteome</keyword>
<dbReference type="InterPro" id="IPR012336">
    <property type="entry name" value="Thioredoxin-like_fold"/>
</dbReference>
<dbReference type="Pfam" id="PF17172">
    <property type="entry name" value="GST_N_4"/>
    <property type="match status" value="1"/>
</dbReference>
<sequence>MAAPSWAQVPKPLQRLFDHFPLLTYDATTLPERSRPATDDTLPTLYTFTTPEEASLGRPSFNPSCLKWQTLLRLSKVPVRILPSTNHSSPTGALPFLLPPRSVSQTPIPASKLTDYIRTHGRPLPPAPVTPRLDAYQALIDLPIRNAWLYVVYLHSGGRADGWYIEPASRDPLIRYALRNGLREAAAAEILKGTGMLGIDLEDLDMQVLEKRGQEALESLAELLRESETGWFFGAEEPGVFDASVFAYTYLLSRHVSDRDISGTVKVAAGGALDKHQMRMLEMAWPGWDKEKL</sequence>
<dbReference type="GO" id="GO:0001401">
    <property type="term" value="C:SAM complex"/>
    <property type="evidence" value="ECO:0007669"/>
    <property type="project" value="TreeGrafter"/>
</dbReference>
<evidence type="ECO:0000259" key="2">
    <source>
        <dbReference type="Pfam" id="PF17172"/>
    </source>
</evidence>
<dbReference type="InterPro" id="IPR050931">
    <property type="entry name" value="Mito_Protein_Transport_Metaxin"/>
</dbReference>
<protein>
    <submittedName>
        <fullName evidence="3">Uncharacterized protein</fullName>
    </submittedName>
</protein>
<proteinExistence type="predicted"/>
<dbReference type="EMBL" id="JAUKUA010000003">
    <property type="protein sequence ID" value="KAK0719535.1"/>
    <property type="molecule type" value="Genomic_DNA"/>
</dbReference>
<feature type="domain" description="Metaxin glutathione S-transferase" evidence="1">
    <location>
        <begin position="214"/>
        <end position="252"/>
    </location>
</feature>